<accession>A0A318JP89</accession>
<evidence type="ECO:0000313" key="2">
    <source>
        <dbReference type="Proteomes" id="UP000247569"/>
    </source>
</evidence>
<dbReference type="Proteomes" id="UP000247569">
    <property type="component" value="Unassembled WGS sequence"/>
</dbReference>
<protein>
    <submittedName>
        <fullName evidence="1">Uncharacterized protein</fullName>
    </submittedName>
</protein>
<comment type="caution">
    <text evidence="1">The sequence shown here is derived from an EMBL/GenBank/DDBJ whole genome shotgun (WGS) entry which is preliminary data.</text>
</comment>
<dbReference type="RefSeq" id="WP_146251343.1">
    <property type="nucleotide sequence ID" value="NZ_QJKF01000019.1"/>
</dbReference>
<dbReference type="AlphaFoldDB" id="A0A318JP89"/>
<evidence type="ECO:0000313" key="1">
    <source>
        <dbReference type="EMBL" id="PXX56511.1"/>
    </source>
</evidence>
<gene>
    <name evidence="1" type="ORF">DFR70_11963</name>
</gene>
<name>A0A318JP89_9NOCA</name>
<reference evidence="1 2" key="1">
    <citation type="submission" date="2018-05" db="EMBL/GenBank/DDBJ databases">
        <title>Genomic Encyclopedia of Type Strains, Phase IV (KMG-IV): sequencing the most valuable type-strain genomes for metagenomic binning, comparative biology and taxonomic classification.</title>
        <authorList>
            <person name="Goeker M."/>
        </authorList>
    </citation>
    <scope>NUCLEOTIDE SEQUENCE [LARGE SCALE GENOMIC DNA]</scope>
    <source>
        <strain evidence="1 2">DSM 44704</strain>
    </source>
</reference>
<organism evidence="1 2">
    <name type="scientific">Nocardia tenerifensis</name>
    <dbReference type="NCBI Taxonomy" id="228006"/>
    <lineage>
        <taxon>Bacteria</taxon>
        <taxon>Bacillati</taxon>
        <taxon>Actinomycetota</taxon>
        <taxon>Actinomycetes</taxon>
        <taxon>Mycobacteriales</taxon>
        <taxon>Nocardiaceae</taxon>
        <taxon>Nocardia</taxon>
    </lineage>
</organism>
<dbReference type="EMBL" id="QJKF01000019">
    <property type="protein sequence ID" value="PXX56511.1"/>
    <property type="molecule type" value="Genomic_DNA"/>
</dbReference>
<keyword evidence="2" id="KW-1185">Reference proteome</keyword>
<proteinExistence type="predicted"/>
<sequence>MDPMPLTRDVVEFCCDTCGVVAGRITLTTETASNGRIWHNIKTFFDCSGGYGLNASVNAPVFAELQPLLADPPAATPRRICKVNENYVPFYCAECDLVYCIDEWDDIRAVIDHTDPYGSFEGESARCPHGHCRMISS</sequence>